<dbReference type="RefSeq" id="WP_350411132.1">
    <property type="nucleotide sequence ID" value="NZ_JBEOKT010000003.1"/>
</dbReference>
<feature type="region of interest" description="Disordered" evidence="1">
    <location>
        <begin position="44"/>
        <end position="78"/>
    </location>
</feature>
<gene>
    <name evidence="2" type="ORF">ABS362_04530</name>
</gene>
<evidence type="ECO:0000313" key="2">
    <source>
        <dbReference type="EMBL" id="MER2996798.1"/>
    </source>
</evidence>
<feature type="compositionally biased region" description="Basic and acidic residues" evidence="1">
    <location>
        <begin position="1"/>
        <end position="25"/>
    </location>
</feature>
<dbReference type="EMBL" id="JBEOKT010000003">
    <property type="protein sequence ID" value="MER2996798.1"/>
    <property type="molecule type" value="Genomic_DNA"/>
</dbReference>
<keyword evidence="3" id="KW-1185">Reference proteome</keyword>
<accession>A0ABV1RQY9</accession>
<proteinExistence type="predicted"/>
<organism evidence="2 3">
    <name type="scientific">Pontibacter populi</name>
    <dbReference type="NCBI Taxonomy" id="890055"/>
    <lineage>
        <taxon>Bacteria</taxon>
        <taxon>Pseudomonadati</taxon>
        <taxon>Bacteroidota</taxon>
        <taxon>Cytophagia</taxon>
        <taxon>Cytophagales</taxon>
        <taxon>Hymenobacteraceae</taxon>
        <taxon>Pontibacter</taxon>
    </lineage>
</organism>
<comment type="caution">
    <text evidence="2">The sequence shown here is derived from an EMBL/GenBank/DDBJ whole genome shotgun (WGS) entry which is preliminary data.</text>
</comment>
<dbReference type="Proteomes" id="UP001476807">
    <property type="component" value="Unassembled WGS sequence"/>
</dbReference>
<evidence type="ECO:0000313" key="3">
    <source>
        <dbReference type="Proteomes" id="UP001476807"/>
    </source>
</evidence>
<protein>
    <submittedName>
        <fullName evidence="2">Uncharacterized protein</fullName>
    </submittedName>
</protein>
<sequence>MKRQDIKTPRLKLPGREFEGSERSSKGWGWLDNPNYRTVATATTKPVPIGPVESGDPIFTVSNESGDSRQRKTQPYEL</sequence>
<evidence type="ECO:0000256" key="1">
    <source>
        <dbReference type="SAM" id="MobiDB-lite"/>
    </source>
</evidence>
<name>A0ABV1RQY9_9BACT</name>
<reference evidence="2 3" key="1">
    <citation type="submission" date="2024-06" db="EMBL/GenBank/DDBJ databases">
        <title>Pontibacter populi HYL7-15.</title>
        <authorList>
            <person name="Kim M.K."/>
        </authorList>
    </citation>
    <scope>NUCLEOTIDE SEQUENCE [LARGE SCALE GENOMIC DNA]</scope>
    <source>
        <strain evidence="2 3">HYL7-15</strain>
    </source>
</reference>
<feature type="region of interest" description="Disordered" evidence="1">
    <location>
        <begin position="1"/>
        <end position="27"/>
    </location>
</feature>